<protein>
    <recommendedName>
        <fullName evidence="4">RHS repeat-associated core domain-containing protein</fullName>
    </recommendedName>
</protein>
<keyword evidence="3" id="KW-1185">Reference proteome</keyword>
<feature type="compositionally biased region" description="Basic and acidic residues" evidence="1">
    <location>
        <begin position="352"/>
        <end position="361"/>
    </location>
</feature>
<dbReference type="EMBL" id="LIAE01009781">
    <property type="protein sequence ID" value="PAV68273.1"/>
    <property type="molecule type" value="Genomic_DNA"/>
</dbReference>
<dbReference type="InterPro" id="IPR022385">
    <property type="entry name" value="Rhs_assc_core"/>
</dbReference>
<sequence length="361" mass="38917">MLAASQVPCVHMMELGGEGDALSVGFSQHAAGRAAARHLIERGRRRLGFIAAQLDPRVMQRAEGFRQALAEAGLQAPELEVLDPQPSSIGLGGTLFSRLLAKAPDRAAPTWQKCQLWSVARSRTLWLSGRGQAVPHSRLLYTDAHGSVLRAQGETGQSVLAYTVHGHDARTRPVSPFLRFNGQAPEKLSGNYLLGNGYRTYSPTLLRFTSPDGLSPFGEGGLNAYAYCAGDPINSVDPSGHAPGKKRNPTGGWLLVKKFVRKKLALVEDATTFAKLFVEVLKKPTWSNRWAVVKQTGKMAIKYGPVAPVYWVYDWLRPTPSVPDQVTAPSVPAAPHAGAPNGPADGQSPSDTRNKLRGDST</sequence>
<comment type="caution">
    <text evidence="2">The sequence shown here is derived from an EMBL/GenBank/DDBJ whole genome shotgun (WGS) entry which is preliminary data.</text>
</comment>
<evidence type="ECO:0000313" key="3">
    <source>
        <dbReference type="Proteomes" id="UP000218231"/>
    </source>
</evidence>
<accession>A0A2A2K315</accession>
<dbReference type="InterPro" id="IPR028082">
    <property type="entry name" value="Peripla_BP_I"/>
</dbReference>
<reference evidence="2 3" key="1">
    <citation type="journal article" date="2017" name="Curr. Biol.">
        <title>Genome architecture and evolution of a unichromosomal asexual nematode.</title>
        <authorList>
            <person name="Fradin H."/>
            <person name="Zegar C."/>
            <person name="Gutwein M."/>
            <person name="Lucas J."/>
            <person name="Kovtun M."/>
            <person name="Corcoran D."/>
            <person name="Baugh L.R."/>
            <person name="Kiontke K."/>
            <person name="Gunsalus K."/>
            <person name="Fitch D.H."/>
            <person name="Piano F."/>
        </authorList>
    </citation>
    <scope>NUCLEOTIDE SEQUENCE [LARGE SCALE GENOMIC DNA]</scope>
    <source>
        <strain evidence="2">PF1309</strain>
    </source>
</reference>
<dbReference type="OrthoDB" id="442731at2759"/>
<evidence type="ECO:0008006" key="4">
    <source>
        <dbReference type="Google" id="ProtNLM"/>
    </source>
</evidence>
<dbReference type="Gene3D" id="2.180.10.10">
    <property type="entry name" value="RHS repeat-associated core"/>
    <property type="match status" value="1"/>
</dbReference>
<feature type="region of interest" description="Disordered" evidence="1">
    <location>
        <begin position="323"/>
        <end position="361"/>
    </location>
</feature>
<dbReference type="SUPFAM" id="SSF53822">
    <property type="entry name" value="Periplasmic binding protein-like I"/>
    <property type="match status" value="1"/>
</dbReference>
<evidence type="ECO:0000256" key="1">
    <source>
        <dbReference type="SAM" id="MobiDB-lite"/>
    </source>
</evidence>
<dbReference type="AlphaFoldDB" id="A0A2A2K315"/>
<name>A0A2A2K315_9BILA</name>
<dbReference type="STRING" id="2018661.A0A2A2K315"/>
<dbReference type="Gene3D" id="3.40.50.2300">
    <property type="match status" value="2"/>
</dbReference>
<proteinExistence type="predicted"/>
<dbReference type="Proteomes" id="UP000218231">
    <property type="component" value="Unassembled WGS sequence"/>
</dbReference>
<feature type="compositionally biased region" description="Low complexity" evidence="1">
    <location>
        <begin position="333"/>
        <end position="346"/>
    </location>
</feature>
<dbReference type="SUPFAM" id="SSF56399">
    <property type="entry name" value="ADP-ribosylation"/>
    <property type="match status" value="1"/>
</dbReference>
<gene>
    <name evidence="2" type="ORF">WR25_20241</name>
</gene>
<dbReference type="NCBIfam" id="TIGR03696">
    <property type="entry name" value="Rhs_assc_core"/>
    <property type="match status" value="1"/>
</dbReference>
<evidence type="ECO:0000313" key="2">
    <source>
        <dbReference type="EMBL" id="PAV68273.1"/>
    </source>
</evidence>
<organism evidence="2 3">
    <name type="scientific">Diploscapter pachys</name>
    <dbReference type="NCBI Taxonomy" id="2018661"/>
    <lineage>
        <taxon>Eukaryota</taxon>
        <taxon>Metazoa</taxon>
        <taxon>Ecdysozoa</taxon>
        <taxon>Nematoda</taxon>
        <taxon>Chromadorea</taxon>
        <taxon>Rhabditida</taxon>
        <taxon>Rhabditina</taxon>
        <taxon>Rhabditomorpha</taxon>
        <taxon>Rhabditoidea</taxon>
        <taxon>Rhabditidae</taxon>
        <taxon>Diploscapter</taxon>
    </lineage>
</organism>